<dbReference type="WBParaSite" id="RSKR_0000930450.1">
    <property type="protein sequence ID" value="RSKR_0000930450.1"/>
    <property type="gene ID" value="RSKR_0000930450"/>
</dbReference>
<accession>A0AC35UAG0</accession>
<evidence type="ECO:0000313" key="1">
    <source>
        <dbReference type="Proteomes" id="UP000095286"/>
    </source>
</evidence>
<proteinExistence type="predicted"/>
<dbReference type="Proteomes" id="UP000095286">
    <property type="component" value="Unplaced"/>
</dbReference>
<organism evidence="1 2">
    <name type="scientific">Rhabditophanes sp. KR3021</name>
    <dbReference type="NCBI Taxonomy" id="114890"/>
    <lineage>
        <taxon>Eukaryota</taxon>
        <taxon>Metazoa</taxon>
        <taxon>Ecdysozoa</taxon>
        <taxon>Nematoda</taxon>
        <taxon>Chromadorea</taxon>
        <taxon>Rhabditida</taxon>
        <taxon>Tylenchina</taxon>
        <taxon>Panagrolaimomorpha</taxon>
        <taxon>Strongyloidoidea</taxon>
        <taxon>Alloionematidae</taxon>
        <taxon>Rhabditophanes</taxon>
    </lineage>
</organism>
<evidence type="ECO:0000313" key="2">
    <source>
        <dbReference type="WBParaSite" id="RSKR_0000930450.1"/>
    </source>
</evidence>
<reference evidence="2" key="1">
    <citation type="submission" date="2016-11" db="UniProtKB">
        <authorList>
            <consortium name="WormBaseParasite"/>
        </authorList>
    </citation>
    <scope>IDENTIFICATION</scope>
    <source>
        <strain evidence="2">KR3021</strain>
    </source>
</reference>
<sequence length="121" mass="14268">MDFIKAIYLGQEPFRTKSTSADQERLKKGSYESGKTGLITRTIGDFWHMSTQNNTRQILMLCQIKEKKKRKCRNRNGSWSFPHQKRSNLIYGPYEDNCICVGRRVKDAREEYTSKVVRKEQ</sequence>
<name>A0AC35UAG0_9BILA</name>
<protein>
    <submittedName>
        <fullName evidence="2">Tyrosine-protein phosphatase domain-containing protein</fullName>
    </submittedName>
</protein>